<accession>A0A1G8SCU7</accession>
<dbReference type="AlphaFoldDB" id="A0A1G8SCU7"/>
<dbReference type="RefSeq" id="WP_031577608.1">
    <property type="nucleotide sequence ID" value="NZ_FNDZ01000011.1"/>
</dbReference>
<reference evidence="1 2" key="1">
    <citation type="submission" date="2016-10" db="EMBL/GenBank/DDBJ databases">
        <authorList>
            <person name="de Groot N.N."/>
        </authorList>
    </citation>
    <scope>NUCLEOTIDE SEQUENCE [LARGE SCALE GENOMIC DNA]</scope>
    <source>
        <strain evidence="1 2">CGMCC 1.5058</strain>
    </source>
</reference>
<proteinExistence type="predicted"/>
<dbReference type="SUPFAM" id="SSF53383">
    <property type="entry name" value="PLP-dependent transferases"/>
    <property type="match status" value="1"/>
</dbReference>
<name>A0A1G8SCU7_9CLOT</name>
<evidence type="ECO:0000313" key="2">
    <source>
        <dbReference type="Proteomes" id="UP000183255"/>
    </source>
</evidence>
<dbReference type="InterPro" id="IPR015422">
    <property type="entry name" value="PyrdxlP-dep_Trfase_small"/>
</dbReference>
<dbReference type="Proteomes" id="UP000183255">
    <property type="component" value="Unassembled WGS sequence"/>
</dbReference>
<dbReference type="InterPro" id="IPR015421">
    <property type="entry name" value="PyrdxlP-dep_Trfase_major"/>
</dbReference>
<protein>
    <submittedName>
        <fullName evidence="1">dTDP-4-amino-4,6-dideoxygalactose transaminase</fullName>
    </submittedName>
</protein>
<dbReference type="GO" id="GO:0003824">
    <property type="term" value="F:catalytic activity"/>
    <property type="evidence" value="ECO:0007669"/>
    <property type="project" value="UniProtKB-ARBA"/>
</dbReference>
<dbReference type="Gene3D" id="3.40.640.10">
    <property type="entry name" value="Type I PLP-dependent aspartate aminotransferase-like (Major domain)"/>
    <property type="match status" value="1"/>
</dbReference>
<dbReference type="InterPro" id="IPR015424">
    <property type="entry name" value="PyrdxlP-dep_Trfase"/>
</dbReference>
<gene>
    <name evidence="1" type="ORF">SAMN05421804_11135</name>
</gene>
<sequence length="355" mass="41579">MSIEIGSEFWKVDKIKGIKSIQEEKQKILLTGRTSLDYIIKDIKIKNHFNSVYLPSYCCHTMIQPFIDNGITVEFYDISFKDGRFTYCIDFDTKCDAILIMQYFGYSNVEVEQIIETFKEKKKIVIEDATHSWFSENRYSLKSDYVFASLRKWTGLACGSIVMKSYDDFHAPFPSITNEKYVGIRKKAANLKKQYIEAGKGTKEVFLNMFDEAERLLEEDYIDYTVPDSVTHLISCLDFEKIRKRRKQNATVLIKGLKGNIGIDCVKVDNDDVPLFVPIIVLNGKRDKLRQHLINKNIYCPVHWQVSKLHTIHDKYIYDNCLSLICDQRYSVQDMKTIINTINEFYRKEIPNELY</sequence>
<dbReference type="EMBL" id="FNDZ01000011">
    <property type="protein sequence ID" value="SDJ26994.1"/>
    <property type="molecule type" value="Genomic_DNA"/>
</dbReference>
<evidence type="ECO:0000313" key="1">
    <source>
        <dbReference type="EMBL" id="SDJ26994.1"/>
    </source>
</evidence>
<dbReference type="Gene3D" id="3.90.1150.10">
    <property type="entry name" value="Aspartate Aminotransferase, domain 1"/>
    <property type="match status" value="1"/>
</dbReference>
<organism evidence="1 2">
    <name type="scientific">Proteiniclasticum ruminis</name>
    <dbReference type="NCBI Taxonomy" id="398199"/>
    <lineage>
        <taxon>Bacteria</taxon>
        <taxon>Bacillati</taxon>
        <taxon>Bacillota</taxon>
        <taxon>Clostridia</taxon>
        <taxon>Eubacteriales</taxon>
        <taxon>Clostridiaceae</taxon>
        <taxon>Proteiniclasticum</taxon>
    </lineage>
</organism>